<evidence type="ECO:0008006" key="3">
    <source>
        <dbReference type="Google" id="ProtNLM"/>
    </source>
</evidence>
<protein>
    <recommendedName>
        <fullName evidence="3">Transposase</fullName>
    </recommendedName>
</protein>
<dbReference type="EMBL" id="BAABDQ010000022">
    <property type="protein sequence ID" value="GAA3585669.1"/>
    <property type="molecule type" value="Genomic_DNA"/>
</dbReference>
<reference evidence="2" key="1">
    <citation type="journal article" date="2019" name="Int. J. Syst. Evol. Microbiol.">
        <title>The Global Catalogue of Microorganisms (GCM) 10K type strain sequencing project: providing services to taxonomists for standard genome sequencing and annotation.</title>
        <authorList>
            <consortium name="The Broad Institute Genomics Platform"/>
            <consortium name="The Broad Institute Genome Sequencing Center for Infectious Disease"/>
            <person name="Wu L."/>
            <person name="Ma J."/>
        </authorList>
    </citation>
    <scope>NUCLEOTIDE SEQUENCE [LARGE SCALE GENOMIC DNA]</scope>
    <source>
        <strain evidence="2">JCM 17326</strain>
    </source>
</reference>
<dbReference type="Proteomes" id="UP001500630">
    <property type="component" value="Unassembled WGS sequence"/>
</dbReference>
<keyword evidence="2" id="KW-1185">Reference proteome</keyword>
<sequence>MMKLAVQVKLLPTPKQAAALQATLRAVNAAACQVSRQAHHLHASIRAGILGRVGSARRVRAESTPITFRADAAQPFDDRCLSWQIDARTVSIWSVAGAARNIAARGETGWAVSHAA</sequence>
<organism evidence="1 2">
    <name type="scientific">Nonomuraea rosea</name>
    <dbReference type="NCBI Taxonomy" id="638574"/>
    <lineage>
        <taxon>Bacteria</taxon>
        <taxon>Bacillati</taxon>
        <taxon>Actinomycetota</taxon>
        <taxon>Actinomycetes</taxon>
        <taxon>Streptosporangiales</taxon>
        <taxon>Streptosporangiaceae</taxon>
        <taxon>Nonomuraea</taxon>
    </lineage>
</organism>
<name>A0ABP6YLC6_9ACTN</name>
<comment type="caution">
    <text evidence="1">The sequence shown here is derived from an EMBL/GenBank/DDBJ whole genome shotgun (WGS) entry which is preliminary data.</text>
</comment>
<gene>
    <name evidence="1" type="ORF">GCM10022419_079610</name>
</gene>
<dbReference type="RefSeq" id="WP_345570157.1">
    <property type="nucleotide sequence ID" value="NZ_BAABDQ010000022.1"/>
</dbReference>
<proteinExistence type="predicted"/>
<evidence type="ECO:0000313" key="2">
    <source>
        <dbReference type="Proteomes" id="UP001500630"/>
    </source>
</evidence>
<evidence type="ECO:0000313" key="1">
    <source>
        <dbReference type="EMBL" id="GAA3585669.1"/>
    </source>
</evidence>
<accession>A0ABP6YLC6</accession>